<evidence type="ECO:0000313" key="20">
    <source>
        <dbReference type="Proteomes" id="UP000095284"/>
    </source>
</evidence>
<feature type="compositionally biased region" description="Low complexity" evidence="18">
    <location>
        <begin position="402"/>
        <end position="413"/>
    </location>
</feature>
<dbReference type="InterPro" id="IPR036034">
    <property type="entry name" value="PDZ_sf"/>
</dbReference>
<keyword evidence="11" id="KW-0472">Membrane</keyword>
<protein>
    <recommendedName>
        <fullName evidence="14">Golgi-associated PDZ and coiled-coil motif-containing protein</fullName>
    </recommendedName>
    <alternativeName>
        <fullName evidence="15">CFTR-associated ligand</fullName>
    </alternativeName>
    <alternativeName>
        <fullName evidence="16">PDZ protein interacting specifically with TC10</fullName>
    </alternativeName>
</protein>
<dbReference type="GO" id="GO:0042802">
    <property type="term" value="F:identical protein binding"/>
    <property type="evidence" value="ECO:0007669"/>
    <property type="project" value="UniProtKB-ARBA"/>
</dbReference>
<dbReference type="InterPro" id="IPR038879">
    <property type="entry name" value="GOPC"/>
</dbReference>
<dbReference type="InterPro" id="IPR001478">
    <property type="entry name" value="PDZ"/>
</dbReference>
<dbReference type="GO" id="GO:0030140">
    <property type="term" value="C:trans-Golgi network transport vesicle"/>
    <property type="evidence" value="ECO:0007669"/>
    <property type="project" value="TreeGrafter"/>
</dbReference>
<dbReference type="FunFam" id="2.30.42.10:FF:000067">
    <property type="entry name" value="Golgi-associated PDZ and coiled-coil motif-containing protein-like"/>
    <property type="match status" value="1"/>
</dbReference>
<proteinExistence type="predicted"/>
<evidence type="ECO:0000256" key="6">
    <source>
        <dbReference type="ARBA" id="ARBA00022490"/>
    </source>
</evidence>
<feature type="coiled-coil region" evidence="17">
    <location>
        <begin position="81"/>
        <end position="108"/>
    </location>
</feature>
<dbReference type="GO" id="GO:0000139">
    <property type="term" value="C:Golgi membrane"/>
    <property type="evidence" value="ECO:0007669"/>
    <property type="project" value="UniProtKB-SubCell"/>
</dbReference>
<comment type="subcellular location">
    <subcellularLocation>
        <location evidence="2">Cell projection</location>
        <location evidence="2">Dendrite</location>
    </subcellularLocation>
    <subcellularLocation>
        <location evidence="4">Cytoplasm</location>
    </subcellularLocation>
    <subcellularLocation>
        <location evidence="3">Golgi apparatus membrane</location>
        <topology evidence="3">Peripheral membrane protein</topology>
    </subcellularLocation>
    <subcellularLocation>
        <location evidence="1">Golgi apparatus</location>
        <location evidence="1">trans-Golgi network membrane</location>
    </subcellularLocation>
    <subcellularLocation>
        <location evidence="13">Postsynaptic density</location>
    </subcellularLocation>
</comment>
<dbReference type="GO" id="GO:0044325">
    <property type="term" value="F:transmembrane transporter binding"/>
    <property type="evidence" value="ECO:0007669"/>
    <property type="project" value="TreeGrafter"/>
</dbReference>
<dbReference type="GO" id="GO:0005886">
    <property type="term" value="C:plasma membrane"/>
    <property type="evidence" value="ECO:0007669"/>
    <property type="project" value="UniProtKB-ARBA"/>
</dbReference>
<evidence type="ECO:0000256" key="8">
    <source>
        <dbReference type="ARBA" id="ARBA00023018"/>
    </source>
</evidence>
<evidence type="ECO:0000256" key="4">
    <source>
        <dbReference type="ARBA" id="ARBA00004496"/>
    </source>
</evidence>
<name>A0A1I7RL02_BURXY</name>
<evidence type="ECO:0000256" key="5">
    <source>
        <dbReference type="ARBA" id="ARBA00022448"/>
    </source>
</evidence>
<sequence>MPILILSRMAQTSNSVQNPDNPPKTTQLRWLEDLEKDFDKAFVEMDLTLGEIDADQADIAYECRQKMTAISSCFAQMVCKCQTLAHKNNRLTDQVEEYRDMLAGVNALCTVAERESRDLTLQIHSLQCQLYSRTAPHESDMLRKKIDQEIQHLRNQQIPAAKAEAQVEILTKENHKLRQMLGSMQSEVYAARLAAKYLDKELAGRIQQIQLLGRDMRGAEHDRLWNQLEAEIHLHRHKTVIRACRGRLRNSTSHSTEGPTQLKNKLNKNSGKMRVVKLVKEPTEGLGISITGGREHGVPILISEIHPGQPAERCGKMYVGDTILSVNGINLRSVKHNEAVQILSKQMMENRELEFEVVFISPDPDSDDENDVTIEGEDGSTFNLYENMESPEAMHVNSSTCSANSGRSSVASSTDPPHPISPSKEP</sequence>
<dbReference type="SMART" id="SM00228">
    <property type="entry name" value="PDZ"/>
    <property type="match status" value="1"/>
</dbReference>
<dbReference type="eggNOG" id="KOG3528">
    <property type="taxonomic scope" value="Eukaryota"/>
</dbReference>
<dbReference type="AlphaFoldDB" id="A0A1I7RL02"/>
<dbReference type="GO" id="GO:0030425">
    <property type="term" value="C:dendrite"/>
    <property type="evidence" value="ECO:0007669"/>
    <property type="project" value="UniProtKB-SubCell"/>
</dbReference>
<evidence type="ECO:0000256" key="10">
    <source>
        <dbReference type="ARBA" id="ARBA00023054"/>
    </source>
</evidence>
<evidence type="ECO:0000256" key="18">
    <source>
        <dbReference type="SAM" id="MobiDB-lite"/>
    </source>
</evidence>
<feature type="domain" description="PDZ" evidence="19">
    <location>
        <begin position="275"/>
        <end position="343"/>
    </location>
</feature>
<evidence type="ECO:0000256" key="12">
    <source>
        <dbReference type="ARBA" id="ARBA00023273"/>
    </source>
</evidence>
<dbReference type="Gene3D" id="2.30.42.10">
    <property type="match status" value="1"/>
</dbReference>
<evidence type="ECO:0000313" key="21">
    <source>
        <dbReference type="WBParaSite" id="BXY_0138700.1"/>
    </source>
</evidence>
<accession>A0A1I7RL02</accession>
<dbReference type="CDD" id="cd06800">
    <property type="entry name" value="PDZ_GOPC-like"/>
    <property type="match status" value="1"/>
</dbReference>
<evidence type="ECO:0000256" key="13">
    <source>
        <dbReference type="ARBA" id="ARBA00034105"/>
    </source>
</evidence>
<evidence type="ECO:0000256" key="9">
    <source>
        <dbReference type="ARBA" id="ARBA00023034"/>
    </source>
</evidence>
<keyword evidence="9" id="KW-0333">Golgi apparatus</keyword>
<dbReference type="PROSITE" id="PS50106">
    <property type="entry name" value="PDZ"/>
    <property type="match status" value="1"/>
</dbReference>
<evidence type="ECO:0000256" key="1">
    <source>
        <dbReference type="ARBA" id="ARBA00004198"/>
    </source>
</evidence>
<dbReference type="GO" id="GO:0014069">
    <property type="term" value="C:postsynaptic density"/>
    <property type="evidence" value="ECO:0007669"/>
    <property type="project" value="UniProtKB-SubCell"/>
</dbReference>
<keyword evidence="8" id="KW-0770">Synapse</keyword>
<dbReference type="GO" id="GO:0015031">
    <property type="term" value="P:protein transport"/>
    <property type="evidence" value="ECO:0007669"/>
    <property type="project" value="UniProtKB-KW"/>
</dbReference>
<dbReference type="Proteomes" id="UP000095284">
    <property type="component" value="Unplaced"/>
</dbReference>
<dbReference type="PANTHER" id="PTHR16528">
    <property type="entry name" value="GOLGI-ASSOCIATED PDZ AND COILED-COIL MOTIF-CONTAINING"/>
    <property type="match status" value="1"/>
</dbReference>
<evidence type="ECO:0000256" key="17">
    <source>
        <dbReference type="SAM" id="Coils"/>
    </source>
</evidence>
<evidence type="ECO:0000256" key="16">
    <source>
        <dbReference type="ARBA" id="ARBA00083668"/>
    </source>
</evidence>
<evidence type="ECO:0000256" key="11">
    <source>
        <dbReference type="ARBA" id="ARBA00023136"/>
    </source>
</evidence>
<keyword evidence="10 17" id="KW-0175">Coiled coil</keyword>
<feature type="coiled-coil region" evidence="17">
    <location>
        <begin position="160"/>
        <end position="187"/>
    </location>
</feature>
<evidence type="ECO:0000259" key="19">
    <source>
        <dbReference type="PROSITE" id="PS50106"/>
    </source>
</evidence>
<keyword evidence="7" id="KW-0653">Protein transport</keyword>
<keyword evidence="6" id="KW-0963">Cytoplasm</keyword>
<organism evidence="20 21">
    <name type="scientific">Bursaphelenchus xylophilus</name>
    <name type="common">Pinewood nematode worm</name>
    <name type="synonym">Aphelenchoides xylophilus</name>
    <dbReference type="NCBI Taxonomy" id="6326"/>
    <lineage>
        <taxon>Eukaryota</taxon>
        <taxon>Metazoa</taxon>
        <taxon>Ecdysozoa</taxon>
        <taxon>Nematoda</taxon>
        <taxon>Chromadorea</taxon>
        <taxon>Rhabditida</taxon>
        <taxon>Tylenchina</taxon>
        <taxon>Tylenchomorpha</taxon>
        <taxon>Aphelenchoidea</taxon>
        <taxon>Aphelenchoididae</taxon>
        <taxon>Bursaphelenchus</taxon>
    </lineage>
</organism>
<dbReference type="PANTHER" id="PTHR16528:SF2">
    <property type="entry name" value="GOLGI-ASSOCIATED PDZ AND COILED-COIL MOTIF-CONTAINING PROTEIN"/>
    <property type="match status" value="1"/>
</dbReference>
<evidence type="ECO:0000256" key="3">
    <source>
        <dbReference type="ARBA" id="ARBA00004395"/>
    </source>
</evidence>
<evidence type="ECO:0000256" key="7">
    <source>
        <dbReference type="ARBA" id="ARBA00022927"/>
    </source>
</evidence>
<keyword evidence="5" id="KW-0813">Transport</keyword>
<evidence type="ECO:0000256" key="15">
    <source>
        <dbReference type="ARBA" id="ARBA00081191"/>
    </source>
</evidence>
<evidence type="ECO:0000256" key="2">
    <source>
        <dbReference type="ARBA" id="ARBA00004279"/>
    </source>
</evidence>
<dbReference type="GO" id="GO:2000009">
    <property type="term" value="P:negative regulation of protein localization to cell surface"/>
    <property type="evidence" value="ECO:0007669"/>
    <property type="project" value="TreeGrafter"/>
</dbReference>
<evidence type="ECO:0000256" key="14">
    <source>
        <dbReference type="ARBA" id="ARBA00072943"/>
    </source>
</evidence>
<reference evidence="21" key="1">
    <citation type="submission" date="2016-11" db="UniProtKB">
        <authorList>
            <consortium name="WormBaseParasite"/>
        </authorList>
    </citation>
    <scope>IDENTIFICATION</scope>
</reference>
<feature type="region of interest" description="Disordered" evidence="18">
    <location>
        <begin position="389"/>
        <end position="426"/>
    </location>
</feature>
<keyword evidence="12" id="KW-0966">Cell projection</keyword>
<dbReference type="Pfam" id="PF00595">
    <property type="entry name" value="PDZ"/>
    <property type="match status" value="1"/>
</dbReference>
<dbReference type="WBParaSite" id="BXY_0138700.1">
    <property type="protein sequence ID" value="BXY_0138700.1"/>
    <property type="gene ID" value="BXY_0138700"/>
</dbReference>
<dbReference type="SUPFAM" id="SSF50156">
    <property type="entry name" value="PDZ domain-like"/>
    <property type="match status" value="1"/>
</dbReference>